<sequence length="91" mass="10240">MAVKARIIGAGSVHLADCLFAYPLNEGTSFVLRSEEGTRIYRVSTVVHFPTEVDGGNEPMVAYGVDEVSQAKWWKNKQWWGELLMDLLPKK</sequence>
<proteinExistence type="predicted"/>
<dbReference type="Proteomes" id="UP000292347">
    <property type="component" value="Unassembled WGS sequence"/>
</dbReference>
<comment type="caution">
    <text evidence="1">The sequence shown here is derived from an EMBL/GenBank/DDBJ whole genome shotgun (WGS) entry which is preliminary data.</text>
</comment>
<organism evidence="1 2">
    <name type="scientific">Sphingomonas desiccabilis</name>
    <dbReference type="NCBI Taxonomy" id="429134"/>
    <lineage>
        <taxon>Bacteria</taxon>
        <taxon>Pseudomonadati</taxon>
        <taxon>Pseudomonadota</taxon>
        <taxon>Alphaproteobacteria</taxon>
        <taxon>Sphingomonadales</taxon>
        <taxon>Sphingomonadaceae</taxon>
        <taxon>Sphingomonas</taxon>
    </lineage>
</organism>
<reference evidence="1 2" key="1">
    <citation type="submission" date="2019-01" db="EMBL/GenBank/DDBJ databases">
        <title>Sphingomonas mucosissima sp. nov. and Sphingomonas desiccabilis sp. nov., from biological soil crusts in the Colorado Plateau, USA.</title>
        <authorList>
            <person name="Zhu D."/>
        </authorList>
    </citation>
    <scope>NUCLEOTIDE SEQUENCE [LARGE SCALE GENOMIC DNA]</scope>
    <source>
        <strain evidence="1 2">CP1D</strain>
    </source>
</reference>
<protein>
    <submittedName>
        <fullName evidence="1">Uncharacterized protein</fullName>
    </submittedName>
</protein>
<dbReference type="EMBL" id="SDPT01000001">
    <property type="protein sequence ID" value="RXZ34806.1"/>
    <property type="molecule type" value="Genomic_DNA"/>
</dbReference>
<name>A0A4Q2IWJ4_9SPHN</name>
<evidence type="ECO:0000313" key="2">
    <source>
        <dbReference type="Proteomes" id="UP000292347"/>
    </source>
</evidence>
<dbReference type="AlphaFoldDB" id="A0A4Q2IWJ4"/>
<evidence type="ECO:0000313" key="1">
    <source>
        <dbReference type="EMBL" id="RXZ34806.1"/>
    </source>
</evidence>
<keyword evidence="2" id="KW-1185">Reference proteome</keyword>
<dbReference type="RefSeq" id="WP_129340588.1">
    <property type="nucleotide sequence ID" value="NZ_JACIDD010000001.1"/>
</dbReference>
<gene>
    <name evidence="1" type="ORF">EO081_03875</name>
</gene>
<accession>A0A4Q2IWJ4</accession>